<sequence length="72" mass="8346">MGLSAEKVREITGHKTNQMLARYTHLKAENIATEIDQLKLKKNGDHGGIMETLRRNLERNLFNRVDRSELLK</sequence>
<reference evidence="1" key="1">
    <citation type="journal article" date="2004" name="Nature">
        <title>Community structure and metabolism through reconstruction of microbial genomes from the environment.</title>
        <authorList>
            <person name="Tyson G.W."/>
            <person name="Chapman J."/>
            <person name="Hugenholtz P."/>
            <person name="Allen E.E."/>
            <person name="Ram R.J."/>
            <person name="Richardson P.M."/>
            <person name="Solovyev V.V."/>
            <person name="Rubin E.M."/>
            <person name="Rokhsar D.S."/>
            <person name="Banfield J.F."/>
        </authorList>
    </citation>
    <scope>NUCLEOTIDE SEQUENCE [LARGE SCALE GENOMIC DNA]</scope>
</reference>
<organism evidence="1">
    <name type="scientific">Leptospirillum sp. Group II '5-way CG'</name>
    <dbReference type="NCBI Taxonomy" id="419541"/>
    <lineage>
        <taxon>Bacteria</taxon>
        <taxon>Pseudomonadati</taxon>
        <taxon>Nitrospirota</taxon>
        <taxon>Nitrospiria</taxon>
        <taxon>Nitrospirales</taxon>
        <taxon>Nitrospiraceae</taxon>
        <taxon>Leptospirillum</taxon>
    </lineage>
</organism>
<protein>
    <recommendedName>
        <fullName evidence="2">Phage integrase</fullName>
    </recommendedName>
</protein>
<evidence type="ECO:0008006" key="2">
    <source>
        <dbReference type="Google" id="ProtNLM"/>
    </source>
</evidence>
<accession>B6AQ41</accession>
<dbReference type="AlphaFoldDB" id="B6AQ41"/>
<gene>
    <name evidence="1" type="ORF">CGL2_10965013</name>
</gene>
<reference evidence="1" key="2">
    <citation type="journal article" date="2008" name="PLoS Biol.">
        <title>Population genomic analysis of strain variation in Leptospirillum group II bacteria involved in acid mine drainage formation.</title>
        <authorList>
            <person name="Simmons S.L."/>
            <person name="Dibartolo G."/>
            <person name="Denef V.J."/>
            <person name="Goltsman D.S."/>
            <person name="Thelen M.P."/>
            <person name="Banfield J.F."/>
        </authorList>
    </citation>
    <scope>NUCLEOTIDE SEQUENCE [LARGE SCALE GENOMIC DNA]</scope>
</reference>
<name>B6AQ41_9BACT</name>
<proteinExistence type="predicted"/>
<dbReference type="EMBL" id="DS995261">
    <property type="protein sequence ID" value="EDZ38364.1"/>
    <property type="molecule type" value="Genomic_DNA"/>
</dbReference>
<evidence type="ECO:0000313" key="1">
    <source>
        <dbReference type="EMBL" id="EDZ38364.1"/>
    </source>
</evidence>